<dbReference type="Pfam" id="PF24065">
    <property type="entry name" value="REV3_N"/>
    <property type="match status" value="1"/>
</dbReference>
<dbReference type="SUPFAM" id="SSF53098">
    <property type="entry name" value="Ribonuclease H-like"/>
    <property type="match status" value="1"/>
</dbReference>
<dbReference type="InterPro" id="IPR056447">
    <property type="entry name" value="REV3_N"/>
</dbReference>
<evidence type="ECO:0000256" key="5">
    <source>
        <dbReference type="ARBA" id="ARBA00022723"/>
    </source>
</evidence>
<keyword evidence="6" id="KW-0227">DNA damage</keyword>
<evidence type="ECO:0000256" key="1">
    <source>
        <dbReference type="ARBA" id="ARBA00001966"/>
    </source>
</evidence>
<evidence type="ECO:0000256" key="10">
    <source>
        <dbReference type="ARBA" id="ARBA00023014"/>
    </source>
</evidence>
<dbReference type="GO" id="GO:0003677">
    <property type="term" value="F:DNA binding"/>
    <property type="evidence" value="ECO:0007669"/>
    <property type="project" value="UniProtKB-KW"/>
</dbReference>
<dbReference type="InterPro" id="IPR042087">
    <property type="entry name" value="DNA_pol_B_thumb"/>
</dbReference>
<dbReference type="Gene3D" id="3.90.1600.10">
    <property type="entry name" value="Palm domain of DNA polymerase"/>
    <property type="match status" value="1"/>
</dbReference>
<reference evidence="21" key="2">
    <citation type="submission" date="2025-08" db="UniProtKB">
        <authorList>
            <consortium name="RefSeq"/>
        </authorList>
    </citation>
    <scope>IDENTIFICATION</scope>
    <source>
        <tissue evidence="21">Leaf</tissue>
    </source>
</reference>
<dbReference type="InterPro" id="IPR043502">
    <property type="entry name" value="DNA/RNA_pol_sf"/>
</dbReference>
<dbReference type="Pfam" id="PF03104">
    <property type="entry name" value="DNA_pol_B_exo1"/>
    <property type="match status" value="1"/>
</dbReference>
<dbReference type="PANTHER" id="PTHR45812">
    <property type="entry name" value="DNA POLYMERASE ZETA CATALYTIC SUBUNIT"/>
    <property type="match status" value="1"/>
</dbReference>
<evidence type="ECO:0000259" key="16">
    <source>
        <dbReference type="Pfam" id="PF03104"/>
    </source>
</evidence>
<evidence type="ECO:0000256" key="12">
    <source>
        <dbReference type="ARBA" id="ARBA00049244"/>
    </source>
</evidence>
<feature type="region of interest" description="Disordered" evidence="14">
    <location>
        <begin position="870"/>
        <end position="897"/>
    </location>
</feature>
<evidence type="ECO:0000256" key="11">
    <source>
        <dbReference type="ARBA" id="ARBA00023204"/>
    </source>
</evidence>
<keyword evidence="3 13" id="KW-0808">Transferase</keyword>
<evidence type="ECO:0000256" key="3">
    <source>
        <dbReference type="ARBA" id="ARBA00022679"/>
    </source>
</evidence>
<dbReference type="GO" id="GO:0042276">
    <property type="term" value="P:error-prone translesion synthesis"/>
    <property type="evidence" value="ECO:0000318"/>
    <property type="project" value="GO_Central"/>
</dbReference>
<keyword evidence="13" id="KW-0238">DNA-binding</keyword>
<dbReference type="InterPro" id="IPR030559">
    <property type="entry name" value="PolZ_Rev3"/>
</dbReference>
<protein>
    <recommendedName>
        <fullName evidence="13">DNA polymerase</fullName>
        <ecNumber evidence="13">2.7.7.7</ecNumber>
    </recommendedName>
</protein>
<keyword evidence="4 13" id="KW-0548">Nucleotidyltransferase</keyword>
<dbReference type="InterPro" id="IPR036397">
    <property type="entry name" value="RNaseH_sf"/>
</dbReference>
<feature type="domain" description="DNA polymerase zeta catalytic subunit N-terminal" evidence="19">
    <location>
        <begin position="12"/>
        <end position="65"/>
    </location>
</feature>
<keyword evidence="13" id="KW-0235">DNA replication</keyword>
<reference evidence="20" key="1">
    <citation type="journal article" date="2021" name="Nat. Commun.">
        <title>Genomic analyses provide insights into spinach domestication and the genetic basis of agronomic traits.</title>
        <authorList>
            <person name="Cai X."/>
            <person name="Sun X."/>
            <person name="Xu C."/>
            <person name="Sun H."/>
            <person name="Wang X."/>
            <person name="Ge C."/>
            <person name="Zhang Z."/>
            <person name="Wang Q."/>
            <person name="Fei Z."/>
            <person name="Jiao C."/>
            <person name="Wang Q."/>
        </authorList>
    </citation>
    <scope>NUCLEOTIDE SEQUENCE [LARGE SCALE GENOMIC DNA]</scope>
    <source>
        <strain evidence="20">cv. Varoflay</strain>
    </source>
</reference>
<evidence type="ECO:0000256" key="9">
    <source>
        <dbReference type="ARBA" id="ARBA00023004"/>
    </source>
</evidence>
<dbReference type="GO" id="GO:0005634">
    <property type="term" value="C:nucleus"/>
    <property type="evidence" value="ECO:0000318"/>
    <property type="project" value="GO_Central"/>
</dbReference>
<keyword evidence="13" id="KW-0863">Zinc-finger</keyword>
<evidence type="ECO:0000313" key="21">
    <source>
        <dbReference type="RefSeq" id="XP_021851158.2"/>
    </source>
</evidence>
<feature type="domain" description="C4-type zinc-finger of DNA polymerase delta" evidence="17">
    <location>
        <begin position="1731"/>
        <end position="1804"/>
    </location>
</feature>
<dbReference type="InterPro" id="IPR056435">
    <property type="entry name" value="DPOD/Z_N"/>
</dbReference>
<dbReference type="GO" id="GO:0008270">
    <property type="term" value="F:zinc ion binding"/>
    <property type="evidence" value="ECO:0007669"/>
    <property type="project" value="UniProtKB-KW"/>
</dbReference>
<evidence type="ECO:0000256" key="7">
    <source>
        <dbReference type="ARBA" id="ARBA00022833"/>
    </source>
</evidence>
<comment type="cofactor">
    <cofactor evidence="1 13">
        <name>[4Fe-4S] cluster</name>
        <dbReference type="ChEBI" id="CHEBI:49883"/>
    </cofactor>
</comment>
<evidence type="ECO:0000256" key="6">
    <source>
        <dbReference type="ARBA" id="ARBA00022763"/>
    </source>
</evidence>
<dbReference type="KEGG" id="soe:110790690"/>
<evidence type="ECO:0000259" key="19">
    <source>
        <dbReference type="Pfam" id="PF24065"/>
    </source>
</evidence>
<proteinExistence type="inferred from homology"/>
<evidence type="ECO:0000259" key="18">
    <source>
        <dbReference type="Pfam" id="PF24055"/>
    </source>
</evidence>
<dbReference type="SUPFAM" id="SSF56672">
    <property type="entry name" value="DNA/RNA polymerases"/>
    <property type="match status" value="1"/>
</dbReference>
<evidence type="ECO:0000256" key="13">
    <source>
        <dbReference type="RuleBase" id="RU000442"/>
    </source>
</evidence>
<dbReference type="GO" id="GO:0051539">
    <property type="term" value="F:4 iron, 4 sulfur cluster binding"/>
    <property type="evidence" value="ECO:0007669"/>
    <property type="project" value="UniProtKB-KW"/>
</dbReference>
<dbReference type="CDD" id="cd05534">
    <property type="entry name" value="POLBc_zeta"/>
    <property type="match status" value="1"/>
</dbReference>
<dbReference type="Pfam" id="PF24055">
    <property type="entry name" value="POL3_N"/>
    <property type="match status" value="1"/>
</dbReference>
<dbReference type="Pfam" id="PF00136">
    <property type="entry name" value="DNA_pol_B"/>
    <property type="match status" value="1"/>
</dbReference>
<dbReference type="PROSITE" id="PS00116">
    <property type="entry name" value="DNA_POLYMERASE_B"/>
    <property type="match status" value="1"/>
</dbReference>
<dbReference type="Gene3D" id="1.10.287.690">
    <property type="entry name" value="Helix hairpin bin"/>
    <property type="match status" value="1"/>
</dbReference>
<keyword evidence="8 13" id="KW-0239">DNA-directed DNA polymerase</keyword>
<feature type="domain" description="DNA-directed DNA polymerase family B exonuclease" evidence="16">
    <location>
        <begin position="968"/>
        <end position="1170"/>
    </location>
</feature>
<evidence type="ECO:0000256" key="4">
    <source>
        <dbReference type="ARBA" id="ARBA00022695"/>
    </source>
</evidence>
<comment type="subcellular location">
    <subcellularLocation>
        <location evidence="13">Nucleus</location>
    </subcellularLocation>
</comment>
<feature type="domain" description="DNA-directed DNA polymerase family B multifunctional" evidence="15">
    <location>
        <begin position="1237"/>
        <end position="1685"/>
    </location>
</feature>
<dbReference type="SMART" id="SM00486">
    <property type="entry name" value="POLBc"/>
    <property type="match status" value="1"/>
</dbReference>
<evidence type="ECO:0000313" key="20">
    <source>
        <dbReference type="Proteomes" id="UP000813463"/>
    </source>
</evidence>
<dbReference type="GO" id="GO:0000724">
    <property type="term" value="P:double-strand break repair via homologous recombination"/>
    <property type="evidence" value="ECO:0000318"/>
    <property type="project" value="GO_Central"/>
</dbReference>
<dbReference type="InterPro" id="IPR017964">
    <property type="entry name" value="DNA-dir_DNA_pol_B_CS"/>
</dbReference>
<dbReference type="InterPro" id="IPR012337">
    <property type="entry name" value="RNaseH-like_sf"/>
</dbReference>
<feature type="region of interest" description="Disordered" evidence="14">
    <location>
        <begin position="934"/>
        <end position="959"/>
    </location>
</feature>
<dbReference type="CDD" id="cd05778">
    <property type="entry name" value="DNA_polB_zeta_exo"/>
    <property type="match status" value="1"/>
</dbReference>
<dbReference type="EC" id="2.7.7.7" evidence="13"/>
<feature type="compositionally biased region" description="Polar residues" evidence="14">
    <location>
        <begin position="934"/>
        <end position="955"/>
    </location>
</feature>
<comment type="similarity">
    <text evidence="2 13">Belongs to the DNA polymerase type-B family.</text>
</comment>
<dbReference type="InterPro" id="IPR006134">
    <property type="entry name" value="DNA-dir_DNA_pol_B_multi_dom"/>
</dbReference>
<dbReference type="Proteomes" id="UP000813463">
    <property type="component" value="Chromosome 4"/>
</dbReference>
<dbReference type="GO" id="GO:0000166">
    <property type="term" value="F:nucleotide binding"/>
    <property type="evidence" value="ECO:0007669"/>
    <property type="project" value="InterPro"/>
</dbReference>
<evidence type="ECO:0000256" key="2">
    <source>
        <dbReference type="ARBA" id="ARBA00005755"/>
    </source>
</evidence>
<dbReference type="GeneID" id="110790690"/>
<evidence type="ECO:0000256" key="14">
    <source>
        <dbReference type="SAM" id="MobiDB-lite"/>
    </source>
</evidence>
<feature type="region of interest" description="Disordered" evidence="14">
    <location>
        <begin position="526"/>
        <end position="564"/>
    </location>
</feature>
<keyword evidence="20" id="KW-1185">Reference proteome</keyword>
<name>A0A9R0IKS1_SPIOL</name>
<dbReference type="InterPro" id="IPR006172">
    <property type="entry name" value="DNA-dir_DNA_pol_B"/>
</dbReference>
<evidence type="ECO:0000259" key="17">
    <source>
        <dbReference type="Pfam" id="PF14260"/>
    </source>
</evidence>
<dbReference type="PRINTS" id="PR00106">
    <property type="entry name" value="DNAPOLB"/>
</dbReference>
<accession>A0A9R0IKS1</accession>
<keyword evidence="13" id="KW-0539">Nucleus</keyword>
<dbReference type="GO" id="GO:0006260">
    <property type="term" value="P:DNA replication"/>
    <property type="evidence" value="ECO:0007669"/>
    <property type="project" value="UniProtKB-KW"/>
</dbReference>
<keyword evidence="11" id="KW-0234">DNA repair</keyword>
<dbReference type="InterPro" id="IPR025687">
    <property type="entry name" value="Znf-C4pol"/>
</dbReference>
<organism evidence="20 21">
    <name type="scientific">Spinacia oleracea</name>
    <name type="common">Spinach</name>
    <dbReference type="NCBI Taxonomy" id="3562"/>
    <lineage>
        <taxon>Eukaryota</taxon>
        <taxon>Viridiplantae</taxon>
        <taxon>Streptophyta</taxon>
        <taxon>Embryophyta</taxon>
        <taxon>Tracheophyta</taxon>
        <taxon>Spermatophyta</taxon>
        <taxon>Magnoliopsida</taxon>
        <taxon>eudicotyledons</taxon>
        <taxon>Gunneridae</taxon>
        <taxon>Pentapetalae</taxon>
        <taxon>Caryophyllales</taxon>
        <taxon>Chenopodiaceae</taxon>
        <taxon>Chenopodioideae</taxon>
        <taxon>Anserineae</taxon>
        <taxon>Spinacia</taxon>
    </lineage>
</organism>
<dbReference type="Gene3D" id="1.10.132.60">
    <property type="entry name" value="DNA polymerase family B, C-terminal domain"/>
    <property type="match status" value="1"/>
</dbReference>
<evidence type="ECO:0000259" key="15">
    <source>
        <dbReference type="Pfam" id="PF00136"/>
    </source>
</evidence>
<feature type="domain" description="DNA polymerase delta/zeta catalytic subunit N-terminal" evidence="18">
    <location>
        <begin position="67"/>
        <end position="146"/>
    </location>
</feature>
<dbReference type="Pfam" id="PF14260">
    <property type="entry name" value="zf-C4pol"/>
    <property type="match status" value="1"/>
</dbReference>
<dbReference type="GO" id="GO:0003887">
    <property type="term" value="F:DNA-directed DNA polymerase activity"/>
    <property type="evidence" value="ECO:0000318"/>
    <property type="project" value="GO_Central"/>
</dbReference>
<sequence length="1832" mass="203344">MEEASQGDSKVFSVRIVSIDHYMAPPIPDFDISYSSFQGENVKEVPVIRIFGATPAGQKACVHVHRALPYLYVPCSDIPLQLNTEGSIYENAVCFAVEKALKLKGNAGSKRQHVHHCSVVRARKFYGYHSSEDLFVKINLYHPHDVSRAANLLLGGAVFEKCLQPYESHIPFLLQFLVDCNLYGMGHMHLLKMKFRHPVPSDLLADNADSSYPEALVCKSSYSQADATASSHSFPLVWRSSTIPDEWKWQYPSVRGASSSHVNNMVKRQSICELEGDATVEDILNQQLKMYTSLSQTRSDVRMVQSLVPIWEEEFERSGVHDAEILADPCRPPPQHVLKTLSNDVEYLDKLKGLYSNSESSLLDTSDYVKSVLATQCLIEEGSIMGTGNQKSSELVSNPSEDVNIVHCGTSQHSVPADAVDALLGKIEVNELDTLQVMEGVDTKGADPEDIALLKWLASSQAAEDMNSDDELHRDTILNPLLPAATIDKVLEIVNTDYENESQQECQDILDSIVDVLNSDDNKGKRNCIGQDLSGPKIPQFDGAGDDNQLTPAASSPEKLDSESVSFKRHTFPICSSSFDDKKKRPKLQYGPLPLSEVQQFTGNIHSDPSTKNADSSGCCVVDLRTQLSCSVRDLMRKKRCIRIGSSGSGKSEVEEGSIKDKNICHPRKLEFHTEPAEEKNLLAVEFPVSSHVQIDKQTKACEIGQSASTHCPGGKEKQGIVNSSVADTQFVKVGSVEQYASMEEKESTGYISMTFHKKPPLASWKTGTSENSASIPVPSNWCSVRDDSGDEGTSVQSGDPKDVRPFFTDSYKGVSEESNGFGDFCQDSLIGVPIHYLNDGSYSYMLTPAVSPPSVDSVLEWLALEEKGREHTRVKPLPDGSSQLPRTEPLNNRLDGENHRTIDIEGCQMKAELFPSVDEGCFLREKDITKLSQDISQISGPSGQSKPTPLSQTGFRDPASVGAGQQLTLFSIEVQAESRGDLQPDPRHDTINIVVIAVQNDSGPSANIYVLLRDANEGCGIGGRNLDGISGCRMLVFPEERDLLDKFISITCSIDPDILMGWDVQGSSLGFLAERASHLGVSLINKISRIPSETKTVNKILDTSDKGNADAVSSDSLMSDIVLDDNKIIEDEWGRTHASGVHVTGRIVLNVWRLVRSEVKLNMYSLESVAEAVLRRKVPSIHWKILNKWFSSGPGKARFRCIEYFMDRVNLNIDIVNQLDLINRTSELARVFGIDFFSVLSRGSQYRVESMLVRLAHTQNYVLISPGYQQVASQPAMECLPLVMEPESGFYSDPVVVLDFQSLYPSMIIAYNLCFSTCLGNVVPSKADCLGVSSYSPDIHILKDLNQQILVTPNGVMYVPSQVCKGVLPRLLEEILSTRVMVKQAMKSLAPSKKVLQRIFNARQLALKLIANVTYGYTAAGFSGRMPCAELADSIVQCGRRTLEHAISFVNTHDEWNARVLYGDTDSMFVLLKGRTLKEAFQIGNEIASMITAMNPNPVKLKMEKVYQSCFLLTKKRYVGYSFESLNQLEPMFDAKGIETVRRDTCPAVAKIMEKSLRMFFECKDITKVKAYLQRQWSRILSARVSIQDFVFAKEVRLGTYSTRTSSSLPPAAIVASKAMRVDPRAEPRYAERVSYVVVHGEPGARLFDMVVDPQELLSMDSPYRLNDLYYITKQIIPALQRVFGLVGADLKQWFQEMPRPVRDAPAKQHFSAANSLRARIDYYYSSKHCVLCGELVQTANYFCEICSKKGPVTVAAMTGRTLKLERDIQHLVAICRHCGGGDWLVESGIKCTSLACSVYYERRKVQKELRALSGIATEAGFYPRCMVEWF</sequence>
<gene>
    <name evidence="21" type="primary">LOC110790690</name>
</gene>
<comment type="catalytic activity">
    <reaction evidence="12 13">
        <text>DNA(n) + a 2'-deoxyribonucleoside 5'-triphosphate = DNA(n+1) + diphosphate</text>
        <dbReference type="Rhea" id="RHEA:22508"/>
        <dbReference type="Rhea" id="RHEA-COMP:17339"/>
        <dbReference type="Rhea" id="RHEA-COMP:17340"/>
        <dbReference type="ChEBI" id="CHEBI:33019"/>
        <dbReference type="ChEBI" id="CHEBI:61560"/>
        <dbReference type="ChEBI" id="CHEBI:173112"/>
        <dbReference type="EC" id="2.7.7.7"/>
    </reaction>
</comment>
<dbReference type="InterPro" id="IPR023211">
    <property type="entry name" value="DNA_pol_palm_dom_sf"/>
</dbReference>
<dbReference type="InterPro" id="IPR006133">
    <property type="entry name" value="DNA-dir_DNA_pol_B_exonuc"/>
</dbReference>
<keyword evidence="5 13" id="KW-0479">Metal-binding</keyword>
<keyword evidence="10 13" id="KW-0411">Iron-sulfur</keyword>
<evidence type="ECO:0000256" key="8">
    <source>
        <dbReference type="ARBA" id="ARBA00022932"/>
    </source>
</evidence>
<dbReference type="RefSeq" id="XP_021851158.2">
    <property type="nucleotide sequence ID" value="XM_021995466.2"/>
</dbReference>
<dbReference type="Gene3D" id="3.30.420.10">
    <property type="entry name" value="Ribonuclease H-like superfamily/Ribonuclease H"/>
    <property type="match status" value="1"/>
</dbReference>
<dbReference type="PANTHER" id="PTHR45812:SF1">
    <property type="entry name" value="DNA POLYMERASE ZETA CATALYTIC SUBUNIT"/>
    <property type="match status" value="1"/>
</dbReference>
<keyword evidence="13" id="KW-0004">4Fe-4S</keyword>
<keyword evidence="9 13" id="KW-0408">Iron</keyword>
<keyword evidence="7 13" id="KW-0862">Zinc</keyword>
<dbReference type="Gene3D" id="3.30.342.10">
    <property type="entry name" value="DNA Polymerase, chain B, domain 1"/>
    <property type="match status" value="1"/>
</dbReference>
<dbReference type="GO" id="GO:0016035">
    <property type="term" value="C:zeta DNA polymerase complex"/>
    <property type="evidence" value="ECO:0000318"/>
    <property type="project" value="GO_Central"/>
</dbReference>